<protein>
    <submittedName>
        <fullName evidence="1">Uncharacterized protein</fullName>
    </submittedName>
</protein>
<dbReference type="SUPFAM" id="SSF51735">
    <property type="entry name" value="NAD(P)-binding Rossmann-fold domains"/>
    <property type="match status" value="1"/>
</dbReference>
<dbReference type="SUPFAM" id="SSF50129">
    <property type="entry name" value="GroES-like"/>
    <property type="match status" value="1"/>
</dbReference>
<dbReference type="OrthoDB" id="241504at2"/>
<dbReference type="InterPro" id="IPR011032">
    <property type="entry name" value="GroES-like_sf"/>
</dbReference>
<proteinExistence type="predicted"/>
<dbReference type="InterPro" id="IPR036291">
    <property type="entry name" value="NAD(P)-bd_dom_sf"/>
</dbReference>
<sequence length="93" mass="9866">MMALVYQGPGAKTNEEHAKPEIIDAGDAIVRITHTTICATALTEGRGVDTSVETVGVPTTFELCQNLVAPRGRHSRAQGADYAMMGHRTGDAQ</sequence>
<reference evidence="1 2" key="1">
    <citation type="submission" date="2013-03" db="EMBL/GenBank/DDBJ databases">
        <authorList>
            <person name="Le V."/>
        </authorList>
    </citation>
    <scope>NUCLEOTIDE SEQUENCE [LARGE SCALE GENOMIC DNA]</scope>
    <source>
        <strain evidence="1 2">BiD32</strain>
    </source>
</reference>
<dbReference type="Proteomes" id="UP000013201">
    <property type="component" value="Unassembled WGS sequence"/>
</dbReference>
<evidence type="ECO:0000313" key="1">
    <source>
        <dbReference type="EMBL" id="CCW18079.1"/>
    </source>
</evidence>
<evidence type="ECO:0000313" key="2">
    <source>
        <dbReference type="Proteomes" id="UP000013201"/>
    </source>
</evidence>
<dbReference type="RefSeq" id="WP_006957483.1">
    <property type="nucleotide sequence ID" value="NZ_CAVK010000120.1"/>
</dbReference>
<organism evidence="1 2">
    <name type="scientific">Sphingobium indicum BiD32</name>
    <dbReference type="NCBI Taxonomy" id="1301087"/>
    <lineage>
        <taxon>Bacteria</taxon>
        <taxon>Pseudomonadati</taxon>
        <taxon>Pseudomonadota</taxon>
        <taxon>Alphaproteobacteria</taxon>
        <taxon>Sphingomonadales</taxon>
        <taxon>Sphingomonadaceae</taxon>
        <taxon>Sphingobium</taxon>
    </lineage>
</organism>
<dbReference type="EMBL" id="CAVK010000120">
    <property type="protein sequence ID" value="CCW18079.1"/>
    <property type="molecule type" value="Genomic_DNA"/>
</dbReference>
<gene>
    <name evidence="1" type="ORF">EBBID32_24290</name>
</gene>
<name>N1MMX6_9SPHN</name>
<reference evidence="2" key="2">
    <citation type="submission" date="2013-04" db="EMBL/GenBank/DDBJ databases">
        <title>Bisphenol A degrading Sphingobium sp. strain BiD32.</title>
        <authorList>
            <person name="Nielsen J.L."/>
            <person name="Zhou N.A."/>
            <person name="Kjeldal H."/>
        </authorList>
    </citation>
    <scope>NUCLEOTIDE SEQUENCE [LARGE SCALE GENOMIC DNA]</scope>
    <source>
        <strain evidence="2">BiD32</strain>
    </source>
</reference>
<dbReference type="AlphaFoldDB" id="N1MMX6"/>
<comment type="caution">
    <text evidence="1">The sequence shown here is derived from an EMBL/GenBank/DDBJ whole genome shotgun (WGS) entry which is preliminary data.</text>
</comment>
<dbReference type="Gene3D" id="3.90.180.10">
    <property type="entry name" value="Medium-chain alcohol dehydrogenases, catalytic domain"/>
    <property type="match status" value="1"/>
</dbReference>
<accession>N1MMX6</accession>
<keyword evidence="2" id="KW-1185">Reference proteome</keyword>